<dbReference type="Pfam" id="PF00583">
    <property type="entry name" value="Acetyltransf_1"/>
    <property type="match status" value="1"/>
</dbReference>
<dbReference type="RefSeq" id="WP_180137314.1">
    <property type="nucleotide sequence ID" value="NZ_CAADHO010000001.1"/>
</dbReference>
<dbReference type="InterPro" id="IPR000182">
    <property type="entry name" value="GNAT_dom"/>
</dbReference>
<dbReference type="SUPFAM" id="SSF55729">
    <property type="entry name" value="Acyl-CoA N-acyltransferases (Nat)"/>
    <property type="match status" value="1"/>
</dbReference>
<dbReference type="GO" id="GO:0008080">
    <property type="term" value="F:N-acetyltransferase activity"/>
    <property type="evidence" value="ECO:0007669"/>
    <property type="project" value="InterPro"/>
</dbReference>
<dbReference type="PANTHER" id="PTHR13947:SF37">
    <property type="entry name" value="LD18367P"/>
    <property type="match status" value="1"/>
</dbReference>
<dbReference type="Gene3D" id="3.40.630.30">
    <property type="match status" value="1"/>
</dbReference>
<dbReference type="AlphaFoldDB" id="A0A4U8YJB4"/>
<reference evidence="3 4" key="1">
    <citation type="submission" date="2019-03" db="EMBL/GenBank/DDBJ databases">
        <authorList>
            <person name="Nijsse B."/>
        </authorList>
    </citation>
    <scope>NUCLEOTIDE SEQUENCE [LARGE SCALE GENOMIC DNA]</scope>
    <source>
        <strain evidence="3">Desulfoluna butyratoxydans MSL71</strain>
    </source>
</reference>
<organism evidence="3 4">
    <name type="scientific">Desulfoluna butyratoxydans</name>
    <dbReference type="NCBI Taxonomy" id="231438"/>
    <lineage>
        <taxon>Bacteria</taxon>
        <taxon>Pseudomonadati</taxon>
        <taxon>Thermodesulfobacteriota</taxon>
        <taxon>Desulfobacteria</taxon>
        <taxon>Desulfobacterales</taxon>
        <taxon>Desulfolunaceae</taxon>
        <taxon>Desulfoluna</taxon>
    </lineage>
</organism>
<dbReference type="InterPro" id="IPR016181">
    <property type="entry name" value="Acyl_CoA_acyltransferase"/>
</dbReference>
<evidence type="ECO:0000259" key="2">
    <source>
        <dbReference type="PROSITE" id="PS51186"/>
    </source>
</evidence>
<gene>
    <name evidence="3" type="ORF">MSL71_7560</name>
</gene>
<protein>
    <submittedName>
        <fullName evidence="3">Acyl-coa n-acyltransferase</fullName>
    </submittedName>
</protein>
<dbReference type="InterPro" id="IPR050769">
    <property type="entry name" value="NAT_camello-type"/>
</dbReference>
<evidence type="ECO:0000313" key="4">
    <source>
        <dbReference type="Proteomes" id="UP000507962"/>
    </source>
</evidence>
<feature type="domain" description="N-acetyltransferase" evidence="2">
    <location>
        <begin position="3"/>
        <end position="161"/>
    </location>
</feature>
<dbReference type="Proteomes" id="UP000507962">
    <property type="component" value="Unassembled WGS sequence"/>
</dbReference>
<keyword evidence="3" id="KW-0012">Acyltransferase</keyword>
<dbReference type="PANTHER" id="PTHR13947">
    <property type="entry name" value="GNAT FAMILY N-ACETYLTRANSFERASE"/>
    <property type="match status" value="1"/>
</dbReference>
<sequence length="162" mass="17427">MSYTIEEIRPEWDGAICEVIRKTGAEFGAVGEGFGPSDPEVSAMSRHYAPQDGSLYLVARVGGRVVGGCGVAPFQESRETCELRKLFLLPETRGLGAGRDLAERCLAFAEAEGYRRCYLDTLAAMTAAISLYEALGFEHLDAPLAGTIHGGCDVWMLKAFSG</sequence>
<dbReference type="EMBL" id="CAADHO010000001">
    <property type="protein sequence ID" value="VFQ43129.1"/>
    <property type="molecule type" value="Genomic_DNA"/>
</dbReference>
<evidence type="ECO:0000256" key="1">
    <source>
        <dbReference type="ARBA" id="ARBA00022679"/>
    </source>
</evidence>
<dbReference type="PROSITE" id="PS51186">
    <property type="entry name" value="GNAT"/>
    <property type="match status" value="1"/>
</dbReference>
<accession>A0A4U8YJB4</accession>
<proteinExistence type="predicted"/>
<name>A0A4U8YJB4_9BACT</name>
<keyword evidence="1 3" id="KW-0808">Transferase</keyword>
<evidence type="ECO:0000313" key="3">
    <source>
        <dbReference type="EMBL" id="VFQ43129.1"/>
    </source>
</evidence>
<keyword evidence="4" id="KW-1185">Reference proteome</keyword>